<comment type="subcellular location">
    <subcellularLocation>
        <location evidence="1">Nucleus</location>
    </subcellularLocation>
</comment>
<evidence type="ECO:0000256" key="2">
    <source>
        <dbReference type="ARBA" id="ARBA00023242"/>
    </source>
</evidence>
<keyword evidence="4" id="KW-0472">Membrane</keyword>
<dbReference type="CDD" id="cd12329">
    <property type="entry name" value="RRM2_hnRNPD_like"/>
    <property type="match status" value="1"/>
</dbReference>
<evidence type="ECO:0000256" key="1">
    <source>
        <dbReference type="ARBA" id="ARBA00004123"/>
    </source>
</evidence>
<evidence type="ECO:0000313" key="7">
    <source>
        <dbReference type="Proteomes" id="UP001159405"/>
    </source>
</evidence>
<dbReference type="PANTHER" id="PTHR48033:SF10">
    <property type="entry name" value="RNA-BINDING PROTEIN SQUID"/>
    <property type="match status" value="1"/>
</dbReference>
<comment type="caution">
    <text evidence="6">The sequence shown here is derived from an EMBL/GenBank/DDBJ whole genome shotgun (WGS) entry which is preliminary data.</text>
</comment>
<accession>A0ABN8QRH5</accession>
<organism evidence="6 7">
    <name type="scientific">Porites lobata</name>
    <dbReference type="NCBI Taxonomy" id="104759"/>
    <lineage>
        <taxon>Eukaryota</taxon>
        <taxon>Metazoa</taxon>
        <taxon>Cnidaria</taxon>
        <taxon>Anthozoa</taxon>
        <taxon>Hexacorallia</taxon>
        <taxon>Scleractinia</taxon>
        <taxon>Fungiina</taxon>
        <taxon>Poritidae</taxon>
        <taxon>Porites</taxon>
    </lineage>
</organism>
<gene>
    <name evidence="6" type="ORF">PLOB_00009540</name>
</gene>
<dbReference type="Proteomes" id="UP001159405">
    <property type="component" value="Unassembled WGS sequence"/>
</dbReference>
<dbReference type="Pfam" id="PF00076">
    <property type="entry name" value="RRM_1"/>
    <property type="match status" value="2"/>
</dbReference>
<evidence type="ECO:0000256" key="3">
    <source>
        <dbReference type="PROSITE-ProRule" id="PRU00176"/>
    </source>
</evidence>
<reference evidence="6 7" key="1">
    <citation type="submission" date="2022-05" db="EMBL/GenBank/DDBJ databases">
        <authorList>
            <consortium name="Genoscope - CEA"/>
            <person name="William W."/>
        </authorList>
    </citation>
    <scope>NUCLEOTIDE SEQUENCE [LARGE SCALE GENOMIC DNA]</scope>
</reference>
<evidence type="ECO:0000259" key="5">
    <source>
        <dbReference type="PROSITE" id="PS50102"/>
    </source>
</evidence>
<keyword evidence="3" id="KW-0694">RNA-binding</keyword>
<keyword evidence="4" id="KW-0812">Transmembrane</keyword>
<keyword evidence="4" id="KW-1133">Transmembrane helix</keyword>
<dbReference type="InterPro" id="IPR012677">
    <property type="entry name" value="Nucleotide-bd_a/b_plait_sf"/>
</dbReference>
<protein>
    <recommendedName>
        <fullName evidence="5">RRM domain-containing protein</fullName>
    </recommendedName>
</protein>
<keyword evidence="7" id="KW-1185">Reference proteome</keyword>
<dbReference type="SMART" id="SM00360">
    <property type="entry name" value="RRM"/>
    <property type="match status" value="2"/>
</dbReference>
<dbReference type="InterPro" id="IPR035979">
    <property type="entry name" value="RBD_domain_sf"/>
</dbReference>
<feature type="domain" description="RRM" evidence="5">
    <location>
        <begin position="65"/>
        <end position="143"/>
    </location>
</feature>
<feature type="transmembrane region" description="Helical" evidence="4">
    <location>
        <begin position="12"/>
        <end position="38"/>
    </location>
</feature>
<dbReference type="EMBL" id="CALNXK010000147">
    <property type="protein sequence ID" value="CAH3168883.1"/>
    <property type="molecule type" value="Genomic_DNA"/>
</dbReference>
<dbReference type="SUPFAM" id="SSF54928">
    <property type="entry name" value="RNA-binding domain, RBD"/>
    <property type="match status" value="2"/>
</dbReference>
<dbReference type="InterPro" id="IPR000504">
    <property type="entry name" value="RRM_dom"/>
</dbReference>
<dbReference type="Gene3D" id="3.30.70.330">
    <property type="match status" value="2"/>
</dbReference>
<feature type="domain" description="RRM" evidence="5">
    <location>
        <begin position="153"/>
        <end position="231"/>
    </location>
</feature>
<dbReference type="PANTHER" id="PTHR48033">
    <property type="entry name" value="RNA-BINDING (RRM/RBD/RNP MOTIFS) FAMILY PROTEIN"/>
    <property type="match status" value="1"/>
</dbReference>
<evidence type="ECO:0000256" key="4">
    <source>
        <dbReference type="SAM" id="Phobius"/>
    </source>
</evidence>
<dbReference type="PROSITE" id="PS50102">
    <property type="entry name" value="RRM"/>
    <property type="match status" value="2"/>
</dbReference>
<evidence type="ECO:0000313" key="6">
    <source>
        <dbReference type="EMBL" id="CAH3168883.1"/>
    </source>
</evidence>
<dbReference type="CDD" id="cd12325">
    <property type="entry name" value="RRM1_hnRNPA_hnRNPD_like"/>
    <property type="match status" value="1"/>
</dbReference>
<name>A0ABN8QRH5_9CNID</name>
<keyword evidence="2" id="KW-0539">Nucleus</keyword>
<proteinExistence type="predicted"/>
<sequence>MKFPGCKTRVFPLCFSVCLIFCECVLWLYGSYTFIYVFESCLRCMSRPCVSLVAKLPFLLFLFHSKLFVGGLSYETTKETLTDYFNNFGEVIGVEIKMDALTGRSRGFAFVQFKDPKQANAVLQHTGPHLLDGKTVDPKPAAPINKPPHLRVKKIFVGGLKPETTDQQIREYFGSKYAPVKDIEYVQEHATNKRRGFCFVSFDSEDTVDKICDLQFHHIDGNKVEVKRALPKEVQQQQAALRAAVAGRGMLPAAIAAATAFGVVPGRGRAATTNLDCKSLSHWFSTGAGAAGLSLTYNPTYAAALYGAAFGAASGAYDPALYQTAYAGLPGYPGYSPGTFAAAASEYPGGGYPYPYGAAGRDIRYQGMPGLQSKEVLNA</sequence>